<dbReference type="InterPro" id="IPR039426">
    <property type="entry name" value="TonB-dep_rcpt-like"/>
</dbReference>
<evidence type="ECO:0000256" key="3">
    <source>
        <dbReference type="ARBA" id="ARBA00022452"/>
    </source>
</evidence>
<comment type="similarity">
    <text evidence="8 9">Belongs to the TonB-dependent receptor family.</text>
</comment>
<evidence type="ECO:0000256" key="10">
    <source>
        <dbReference type="SAM" id="SignalP"/>
    </source>
</evidence>
<keyword evidence="14" id="KW-1185">Reference proteome</keyword>
<dbReference type="Gene3D" id="2.60.40.1120">
    <property type="entry name" value="Carboxypeptidase-like, regulatory domain"/>
    <property type="match status" value="1"/>
</dbReference>
<sequence>MKIKLLNGKGIVPRHLLIVLMTLCSLASAQQPPKIITGTVYDAGGPIPGVSVLVKGTNLATVTNEDGTYAISTTESDTLVFTYPDYEPVEAVVGNQTAINIEMYEAVALQEAVINAGYYTVKDKERTGSIYRVSAEEIERQPVNNILESLQGRVPGLDIVQTTGLAGGGYTVRIRGQNSISAGNEPLYVIDGVPYDTGTLSDRQTSGSVLPDAQINPLNTLDPSSIESIEILKDADATAIYGSRGANGVILITTKKGKSGKTEFSVNASTSVLRLIKFQKLLNTQEYLSVREQAFLNDGYSEYPATAYDVNGTWDRDRYTDWQKEFLGGTAFINTLNTAVSGGSEQTFFKIGNSIRKETTVFPGHYNYKNLAFYASVSHRSKNDKLHLQFTGNFGQDQNYLPATDLTWISTYLPPNAPALYDSEGNLNWEDSTWENPLAAMESEYRNKSNNLSANARIQYELFKALSISSSFGYTHADLQETRTSPHTMFNPAWGYDSSFSSIFDNRGQRDSWIIEPQINSSFQLGKGKFDFLVGGTLQKQNSERLSILGANFISNEFIRDLGAASEINILTDQTAQYNYIAFYARLNYNLNQKYILNLSGRRDGSSRFGPDNRFSNFGAVGAAWIFSKEHFFQDLRWLNFAKLRASYGITGNDQIGDYQYLNTYSIGSANYDGNIALSPTRLYNPSYAWEKNRKFEVALESELFSNRVRFEINYYNNTSDNQLLEIPLPVTTGFAGINSNLDATVRNSGWEFMLTTRNIQNKNFNWSTSFQFTLPKNKLISFEGLENSTYINSLEIGYPIGIYKLYELTGINQETGFYDFRDYDGDGEISSLGDQQYIADLNPKFYGGIENNFQYKNLKLNFFLQFMKKDNFNEFYGTEPPGLMRNQPAGILNQNPIQPYTTGENYDAYFAHYLFSISNAAVSDASFIRLKSLNIAYSIPTQKETAYKLTLFAQGYNLLTLTRFKGRDPEQNPGFLAPLRQFTFGFKLEL</sequence>
<evidence type="ECO:0000259" key="12">
    <source>
        <dbReference type="Pfam" id="PF07715"/>
    </source>
</evidence>
<evidence type="ECO:0000256" key="9">
    <source>
        <dbReference type="RuleBase" id="RU003357"/>
    </source>
</evidence>
<dbReference type="NCBIfam" id="TIGR04056">
    <property type="entry name" value="OMP_RagA_SusC"/>
    <property type="match status" value="1"/>
</dbReference>
<evidence type="ECO:0000256" key="4">
    <source>
        <dbReference type="ARBA" id="ARBA00022692"/>
    </source>
</evidence>
<evidence type="ECO:0000313" key="13">
    <source>
        <dbReference type="EMBL" id="MBA5630330.1"/>
    </source>
</evidence>
<dbReference type="SUPFAM" id="SSF49464">
    <property type="entry name" value="Carboxypeptidase regulatory domain-like"/>
    <property type="match status" value="1"/>
</dbReference>
<evidence type="ECO:0000256" key="5">
    <source>
        <dbReference type="ARBA" id="ARBA00023077"/>
    </source>
</evidence>
<proteinExistence type="inferred from homology"/>
<evidence type="ECO:0000313" key="14">
    <source>
        <dbReference type="Proteomes" id="UP000552241"/>
    </source>
</evidence>
<dbReference type="InterPro" id="IPR012910">
    <property type="entry name" value="Plug_dom"/>
</dbReference>
<feature type="chain" id="PRO_5032346782" evidence="10">
    <location>
        <begin position="30"/>
        <end position="991"/>
    </location>
</feature>
<accession>A0A838ZTL6</accession>
<dbReference type="RefSeq" id="WP_182043931.1">
    <property type="nucleotide sequence ID" value="NZ_JACDZE010000004.1"/>
</dbReference>
<evidence type="ECO:0000256" key="7">
    <source>
        <dbReference type="ARBA" id="ARBA00023237"/>
    </source>
</evidence>
<feature type="domain" description="TonB-dependent receptor plug" evidence="12">
    <location>
        <begin position="124"/>
        <end position="249"/>
    </location>
</feature>
<dbReference type="InterPro" id="IPR000531">
    <property type="entry name" value="Beta-barrel_TonB"/>
</dbReference>
<dbReference type="InterPro" id="IPR023996">
    <property type="entry name" value="TonB-dep_OMP_SusC/RagA"/>
</dbReference>
<evidence type="ECO:0000256" key="1">
    <source>
        <dbReference type="ARBA" id="ARBA00004571"/>
    </source>
</evidence>
<dbReference type="InterPro" id="IPR036942">
    <property type="entry name" value="Beta-barrel_TonB_sf"/>
</dbReference>
<comment type="subcellular location">
    <subcellularLocation>
        <location evidence="1 8">Cell outer membrane</location>
        <topology evidence="1 8">Multi-pass membrane protein</topology>
    </subcellularLocation>
</comment>
<organism evidence="13 14">
    <name type="scientific">Moheibacter lacus</name>
    <dbReference type="NCBI Taxonomy" id="2745851"/>
    <lineage>
        <taxon>Bacteria</taxon>
        <taxon>Pseudomonadati</taxon>
        <taxon>Bacteroidota</taxon>
        <taxon>Flavobacteriia</taxon>
        <taxon>Flavobacteriales</taxon>
        <taxon>Weeksellaceae</taxon>
        <taxon>Moheibacter</taxon>
    </lineage>
</organism>
<keyword evidence="3 8" id="KW-1134">Transmembrane beta strand</keyword>
<keyword evidence="5 9" id="KW-0798">TonB box</keyword>
<dbReference type="SUPFAM" id="SSF56935">
    <property type="entry name" value="Porins"/>
    <property type="match status" value="1"/>
</dbReference>
<dbReference type="Gene3D" id="2.40.170.20">
    <property type="entry name" value="TonB-dependent receptor, beta-barrel domain"/>
    <property type="match status" value="1"/>
</dbReference>
<evidence type="ECO:0000256" key="6">
    <source>
        <dbReference type="ARBA" id="ARBA00023136"/>
    </source>
</evidence>
<dbReference type="Pfam" id="PF00593">
    <property type="entry name" value="TonB_dep_Rec_b-barrel"/>
    <property type="match status" value="1"/>
</dbReference>
<feature type="signal peptide" evidence="10">
    <location>
        <begin position="1"/>
        <end position="29"/>
    </location>
</feature>
<dbReference type="AlphaFoldDB" id="A0A838ZTL6"/>
<dbReference type="InterPro" id="IPR008969">
    <property type="entry name" value="CarboxyPept-like_regulatory"/>
</dbReference>
<evidence type="ECO:0000256" key="8">
    <source>
        <dbReference type="PROSITE-ProRule" id="PRU01360"/>
    </source>
</evidence>
<name>A0A838ZTL6_9FLAO</name>
<dbReference type="InterPro" id="IPR023997">
    <property type="entry name" value="TonB-dep_OMP_SusC/RagA_CS"/>
</dbReference>
<dbReference type="NCBIfam" id="TIGR04057">
    <property type="entry name" value="SusC_RagA_signa"/>
    <property type="match status" value="1"/>
</dbReference>
<reference evidence="13 14" key="1">
    <citation type="submission" date="2020-07" db="EMBL/GenBank/DDBJ databases">
        <title>Moheibacter lacus sp. nov., a member of the family Flavobacteriaceae isolated from freshwater lake sediment.</title>
        <authorList>
            <person name="Liu Y."/>
        </authorList>
    </citation>
    <scope>NUCLEOTIDE SEQUENCE [LARGE SCALE GENOMIC DNA]</scope>
    <source>
        <strain evidence="13 14">BDHS18</strain>
    </source>
</reference>
<dbReference type="Proteomes" id="UP000552241">
    <property type="component" value="Unassembled WGS sequence"/>
</dbReference>
<dbReference type="GO" id="GO:0009279">
    <property type="term" value="C:cell outer membrane"/>
    <property type="evidence" value="ECO:0007669"/>
    <property type="project" value="UniProtKB-SubCell"/>
</dbReference>
<dbReference type="Pfam" id="PF13715">
    <property type="entry name" value="CarbopepD_reg_2"/>
    <property type="match status" value="1"/>
</dbReference>
<protein>
    <submittedName>
        <fullName evidence="13">SusC/RagA family TonB-linked outer membrane protein</fullName>
    </submittedName>
</protein>
<dbReference type="InterPro" id="IPR037066">
    <property type="entry name" value="Plug_dom_sf"/>
</dbReference>
<gene>
    <name evidence="13" type="ORF">HU137_11155</name>
</gene>
<evidence type="ECO:0000256" key="2">
    <source>
        <dbReference type="ARBA" id="ARBA00022448"/>
    </source>
</evidence>
<dbReference type="Gene3D" id="2.170.130.10">
    <property type="entry name" value="TonB-dependent receptor, plug domain"/>
    <property type="match status" value="1"/>
</dbReference>
<evidence type="ECO:0000259" key="11">
    <source>
        <dbReference type="Pfam" id="PF00593"/>
    </source>
</evidence>
<keyword evidence="4 8" id="KW-0812">Transmembrane</keyword>
<dbReference type="EMBL" id="JACDZE010000004">
    <property type="protein sequence ID" value="MBA5630330.1"/>
    <property type="molecule type" value="Genomic_DNA"/>
</dbReference>
<feature type="domain" description="TonB-dependent receptor-like beta-barrel" evidence="11">
    <location>
        <begin position="405"/>
        <end position="777"/>
    </location>
</feature>
<keyword evidence="7 8" id="KW-0998">Cell outer membrane</keyword>
<dbReference type="Pfam" id="PF07715">
    <property type="entry name" value="Plug"/>
    <property type="match status" value="1"/>
</dbReference>
<comment type="caution">
    <text evidence="13">The sequence shown here is derived from an EMBL/GenBank/DDBJ whole genome shotgun (WGS) entry which is preliminary data.</text>
</comment>
<keyword evidence="10" id="KW-0732">Signal</keyword>
<keyword evidence="2 8" id="KW-0813">Transport</keyword>
<dbReference type="PROSITE" id="PS52016">
    <property type="entry name" value="TONB_DEPENDENT_REC_3"/>
    <property type="match status" value="1"/>
</dbReference>
<keyword evidence="6 8" id="KW-0472">Membrane</keyword>